<name>A0A089ZFX1_METFO</name>
<gene>
    <name evidence="1" type="primary">moaE</name>
    <name evidence="1" type="ORF">BRM9_1089</name>
</gene>
<dbReference type="STRING" id="2162.BRM9_1089"/>
<accession>A0A089ZFX1</accession>
<sequence length="146" mass="16225">MIIARIISDYSQVITLDDLTRKIKESPAIGECGAIFTFEGIVRGKDDTLTTDELVLTTPDTSKTRKELEDILHQVQEKHSVKDIAVVHYLGQFQPGDPLFLVAVSGGHRHETRAALEEIIERVKYELDFKKEEKGSAGSKIIMSGG</sequence>
<dbReference type="GO" id="GO:0006777">
    <property type="term" value="P:Mo-molybdopterin cofactor biosynthetic process"/>
    <property type="evidence" value="ECO:0007669"/>
    <property type="project" value="InterPro"/>
</dbReference>
<dbReference type="Gene3D" id="3.90.1170.40">
    <property type="entry name" value="Molybdopterin biosynthesis MoaE subunit"/>
    <property type="match status" value="1"/>
</dbReference>
<reference evidence="1 2" key="1">
    <citation type="submission" date="2013-12" db="EMBL/GenBank/DDBJ databases">
        <title>The complete genome sequence of Methanobacterium sp. BRM9.</title>
        <authorList>
            <consortium name="Pastoral Greenhouse Gas Research Consortium"/>
            <person name="Kelly W.J."/>
            <person name="Leahy S.C."/>
            <person name="Perry R."/>
            <person name="Li D."/>
            <person name="Altermann E."/>
            <person name="Lambie S.C."/>
            <person name="Attwood G.T."/>
        </authorList>
    </citation>
    <scope>NUCLEOTIDE SEQUENCE [LARGE SCALE GENOMIC DNA]</scope>
    <source>
        <strain evidence="1 2">BRM9</strain>
    </source>
</reference>
<evidence type="ECO:0000313" key="1">
    <source>
        <dbReference type="EMBL" id="AIS31905.1"/>
    </source>
</evidence>
<dbReference type="KEGG" id="mfc:BRM9_1089"/>
<dbReference type="InterPro" id="IPR036563">
    <property type="entry name" value="MoaE_sf"/>
</dbReference>
<dbReference type="PANTHER" id="PTHR23404">
    <property type="entry name" value="MOLYBDOPTERIN SYNTHASE RELATED"/>
    <property type="match status" value="1"/>
</dbReference>
<dbReference type="GeneID" id="24792245"/>
<evidence type="ECO:0000313" key="2">
    <source>
        <dbReference type="Proteomes" id="UP000029661"/>
    </source>
</evidence>
<dbReference type="RefSeq" id="WP_048085082.1">
    <property type="nucleotide sequence ID" value="NZ_CP006933.1"/>
</dbReference>
<dbReference type="AlphaFoldDB" id="A0A089ZFX1"/>
<dbReference type="OrthoDB" id="45235at2157"/>
<proteinExistence type="predicted"/>
<dbReference type="CDD" id="cd00756">
    <property type="entry name" value="MoaE"/>
    <property type="match status" value="1"/>
</dbReference>
<dbReference type="Proteomes" id="UP000029661">
    <property type="component" value="Chromosome"/>
</dbReference>
<dbReference type="SUPFAM" id="SSF54690">
    <property type="entry name" value="Molybdopterin synthase subunit MoaE"/>
    <property type="match status" value="1"/>
</dbReference>
<dbReference type="EMBL" id="CP006933">
    <property type="protein sequence ID" value="AIS31905.1"/>
    <property type="molecule type" value="Genomic_DNA"/>
</dbReference>
<organism evidence="1 2">
    <name type="scientific">Methanobacterium formicicum</name>
    <dbReference type="NCBI Taxonomy" id="2162"/>
    <lineage>
        <taxon>Archaea</taxon>
        <taxon>Methanobacteriati</taxon>
        <taxon>Methanobacteriota</taxon>
        <taxon>Methanomada group</taxon>
        <taxon>Methanobacteria</taxon>
        <taxon>Methanobacteriales</taxon>
        <taxon>Methanobacteriaceae</taxon>
        <taxon>Methanobacterium</taxon>
    </lineage>
</organism>
<dbReference type="InterPro" id="IPR003448">
    <property type="entry name" value="Mopterin_biosynth_MoaE"/>
</dbReference>
<dbReference type="Pfam" id="PF02391">
    <property type="entry name" value="MoaE"/>
    <property type="match status" value="1"/>
</dbReference>
<protein>
    <submittedName>
        <fullName evidence="1">Molybdenum cofactor biosynthesis protein MoaE</fullName>
    </submittedName>
</protein>